<feature type="transmembrane region" description="Helical" evidence="12">
    <location>
        <begin position="102"/>
        <end position="122"/>
    </location>
</feature>
<keyword evidence="4" id="KW-0050">Antiport</keyword>
<accession>A0ABT8BFD3</accession>
<dbReference type="InterPro" id="IPR006153">
    <property type="entry name" value="Cation/H_exchanger_TM"/>
</dbReference>
<name>A0ABT8BFD3_9HYPH</name>
<dbReference type="Proteomes" id="UP001224644">
    <property type="component" value="Unassembled WGS sequence"/>
</dbReference>
<keyword evidence="3" id="KW-0813">Transport</keyword>
<dbReference type="PANTHER" id="PTHR10110">
    <property type="entry name" value="SODIUM/HYDROGEN EXCHANGER"/>
    <property type="match status" value="1"/>
</dbReference>
<evidence type="ECO:0000256" key="7">
    <source>
        <dbReference type="ARBA" id="ARBA00022989"/>
    </source>
</evidence>
<keyword evidence="11" id="KW-0739">Sodium transport</keyword>
<feature type="transmembrane region" description="Helical" evidence="12">
    <location>
        <begin position="207"/>
        <end position="227"/>
    </location>
</feature>
<evidence type="ECO:0000313" key="14">
    <source>
        <dbReference type="EMBL" id="MDN3590182.1"/>
    </source>
</evidence>
<feature type="transmembrane region" description="Helical" evidence="12">
    <location>
        <begin position="322"/>
        <end position="346"/>
    </location>
</feature>
<evidence type="ECO:0000256" key="10">
    <source>
        <dbReference type="ARBA" id="ARBA00023136"/>
    </source>
</evidence>
<feature type="transmembrane region" description="Helical" evidence="12">
    <location>
        <begin position="288"/>
        <end position="310"/>
    </location>
</feature>
<evidence type="ECO:0000256" key="5">
    <source>
        <dbReference type="ARBA" id="ARBA00022475"/>
    </source>
</evidence>
<feature type="transmembrane region" description="Helical" evidence="12">
    <location>
        <begin position="174"/>
        <end position="195"/>
    </location>
</feature>
<dbReference type="PANTHER" id="PTHR10110:SF195">
    <property type="entry name" value="NA(+)_H(+) ANTIPORTER NHAS2"/>
    <property type="match status" value="1"/>
</dbReference>
<evidence type="ECO:0000256" key="9">
    <source>
        <dbReference type="ARBA" id="ARBA00023065"/>
    </source>
</evidence>
<evidence type="ECO:0000256" key="2">
    <source>
        <dbReference type="ARBA" id="ARBA00007367"/>
    </source>
</evidence>
<evidence type="ECO:0000256" key="4">
    <source>
        <dbReference type="ARBA" id="ARBA00022449"/>
    </source>
</evidence>
<reference evidence="15" key="1">
    <citation type="journal article" date="2019" name="Int. J. Syst. Evol. Microbiol.">
        <title>The Global Catalogue of Microorganisms (GCM) 10K type strain sequencing project: providing services to taxonomists for standard genome sequencing and annotation.</title>
        <authorList>
            <consortium name="The Broad Institute Genomics Platform"/>
            <consortium name="The Broad Institute Genome Sequencing Center for Infectious Disease"/>
            <person name="Wu L."/>
            <person name="Ma J."/>
        </authorList>
    </citation>
    <scope>NUCLEOTIDE SEQUENCE [LARGE SCALE GENOMIC DNA]</scope>
    <source>
        <strain evidence="15">CECT 7069</strain>
    </source>
</reference>
<dbReference type="Gene3D" id="6.10.140.1330">
    <property type="match status" value="1"/>
</dbReference>
<feature type="transmembrane region" description="Helical" evidence="12">
    <location>
        <begin position="236"/>
        <end position="253"/>
    </location>
</feature>
<evidence type="ECO:0000313" key="15">
    <source>
        <dbReference type="Proteomes" id="UP001224644"/>
    </source>
</evidence>
<evidence type="ECO:0000256" key="12">
    <source>
        <dbReference type="SAM" id="Phobius"/>
    </source>
</evidence>
<organism evidence="14 15">
    <name type="scientific">Methylobacterium adhaesivum</name>
    <dbReference type="NCBI Taxonomy" id="333297"/>
    <lineage>
        <taxon>Bacteria</taxon>
        <taxon>Pseudomonadati</taxon>
        <taxon>Pseudomonadota</taxon>
        <taxon>Alphaproteobacteria</taxon>
        <taxon>Hyphomicrobiales</taxon>
        <taxon>Methylobacteriaceae</taxon>
        <taxon>Methylobacterium</taxon>
    </lineage>
</organism>
<comment type="subcellular location">
    <subcellularLocation>
        <location evidence="1">Cell membrane</location>
        <topology evidence="1">Multi-pass membrane protein</topology>
    </subcellularLocation>
</comment>
<evidence type="ECO:0000256" key="1">
    <source>
        <dbReference type="ARBA" id="ARBA00004651"/>
    </source>
</evidence>
<feature type="transmembrane region" description="Helical" evidence="12">
    <location>
        <begin position="6"/>
        <end position="22"/>
    </location>
</feature>
<evidence type="ECO:0000256" key="8">
    <source>
        <dbReference type="ARBA" id="ARBA00023053"/>
    </source>
</evidence>
<feature type="domain" description="Cation/H+ exchanger transmembrane" evidence="13">
    <location>
        <begin position="14"/>
        <end position="410"/>
    </location>
</feature>
<proteinExistence type="inferred from homology"/>
<keyword evidence="10 12" id="KW-0472">Membrane</keyword>
<feature type="transmembrane region" description="Helical" evidence="12">
    <location>
        <begin position="34"/>
        <end position="52"/>
    </location>
</feature>
<keyword evidence="15" id="KW-1185">Reference proteome</keyword>
<evidence type="ECO:0000256" key="6">
    <source>
        <dbReference type="ARBA" id="ARBA00022692"/>
    </source>
</evidence>
<comment type="caution">
    <text evidence="14">The sequence shown here is derived from an EMBL/GenBank/DDBJ whole genome shotgun (WGS) entry which is preliminary data.</text>
</comment>
<keyword evidence="6 12" id="KW-0812">Transmembrane</keyword>
<dbReference type="InterPro" id="IPR018422">
    <property type="entry name" value="Cation/H_exchanger_CPA1"/>
</dbReference>
<dbReference type="EMBL" id="JAUFPX010000002">
    <property type="protein sequence ID" value="MDN3590182.1"/>
    <property type="molecule type" value="Genomic_DNA"/>
</dbReference>
<dbReference type="Pfam" id="PF00999">
    <property type="entry name" value="Na_H_Exchanger"/>
    <property type="match status" value="1"/>
</dbReference>
<evidence type="ECO:0000256" key="11">
    <source>
        <dbReference type="ARBA" id="ARBA00023201"/>
    </source>
</evidence>
<comment type="similarity">
    <text evidence="2">Belongs to the monovalent cation:proton antiporter 1 (CPA1) transporter (TC 2.A.36) family.</text>
</comment>
<protein>
    <submittedName>
        <fullName evidence="14">Sodium:proton antiporter</fullName>
    </submittedName>
</protein>
<keyword evidence="9" id="KW-0406">Ion transport</keyword>
<evidence type="ECO:0000256" key="3">
    <source>
        <dbReference type="ARBA" id="ARBA00022448"/>
    </source>
</evidence>
<sequence>MISIFDLAAALLTLSALFGWINRRFVHMPHGIGLLVMGLVASLLLVLLDVAFPEQHLYEALTGALRQIDFTAVVMNGMLAFLLFAGAMTLDLGALRDRAWPVATLALVGTVISTAVVGGAFWGAAQAIGLPVTLPWALVFGSIISPTDPVAVLATLKNVKVPLALEIEMQGEALFNDGVGIVLFTVLLGFAAGVGGEASGAAGIVRLLVQEAGGGLLLGVVTGYAAYRAMRTIDDFPVEVLITLALVTGTYALAQKLHVSGPLAVVAAGLLVGDRAPRDAMSERTQGYVSSLWTLIDEVLNSVLFLLIGLEVLVLRFRADTLVLAAAAVPIVLVARLLAVSAPLLAFRWGGNLSAKNVPFLTWAGVRGGISVALALSIPESEAKPIILAATYAVVLFTIIVQGSTLGMVARRTVAKPTPGEGRAEDGAAVTPQASEVVVLKRP</sequence>
<keyword evidence="7 12" id="KW-1133">Transmembrane helix</keyword>
<keyword evidence="8" id="KW-0915">Sodium</keyword>
<keyword evidence="5" id="KW-1003">Cell membrane</keyword>
<feature type="transmembrane region" description="Helical" evidence="12">
    <location>
        <begin position="134"/>
        <end position="154"/>
    </location>
</feature>
<feature type="transmembrane region" description="Helical" evidence="12">
    <location>
        <begin position="385"/>
        <end position="409"/>
    </location>
</feature>
<feature type="transmembrane region" description="Helical" evidence="12">
    <location>
        <begin position="72"/>
        <end position="90"/>
    </location>
</feature>
<dbReference type="RefSeq" id="WP_238221533.1">
    <property type="nucleotide sequence ID" value="NZ_BPQD01000001.1"/>
</dbReference>
<evidence type="ECO:0000259" key="13">
    <source>
        <dbReference type="Pfam" id="PF00999"/>
    </source>
</evidence>
<gene>
    <name evidence="14" type="ORF">QWZ12_06080</name>
</gene>